<organism evidence="7 8">
    <name type="scientific">Bifidobacterium pseudocatenulatum</name>
    <dbReference type="NCBI Taxonomy" id="28026"/>
    <lineage>
        <taxon>Bacteria</taxon>
        <taxon>Bacillati</taxon>
        <taxon>Actinomycetota</taxon>
        <taxon>Actinomycetes</taxon>
        <taxon>Bifidobacteriales</taxon>
        <taxon>Bifidobacteriaceae</taxon>
        <taxon>Bifidobacterium</taxon>
    </lineage>
</organism>
<keyword evidence="2" id="KW-0489">Methyltransferase</keyword>
<feature type="domain" description="DNA methylase N-4/N-6" evidence="6">
    <location>
        <begin position="64"/>
        <end position="383"/>
    </location>
</feature>
<dbReference type="InterPro" id="IPR029063">
    <property type="entry name" value="SAM-dependent_MTases_sf"/>
</dbReference>
<comment type="caution">
    <text evidence="7">The sequence shown here is derived from an EMBL/GenBank/DDBJ whole genome shotgun (WGS) entry which is preliminary data.</text>
</comment>
<keyword evidence="4" id="KW-0949">S-adenosyl-L-methionine</keyword>
<evidence type="ECO:0000313" key="8">
    <source>
        <dbReference type="Proteomes" id="UP000216789"/>
    </source>
</evidence>
<dbReference type="PROSITE" id="PS00092">
    <property type="entry name" value="N6_MTASE"/>
    <property type="match status" value="1"/>
</dbReference>
<gene>
    <name evidence="7" type="ORF">BPS1E_1334</name>
</gene>
<sequence length="523" mass="59500">MPTLEWMGKSKVVAYHRQVPYRVLERIPEKSVLDSHGSDCGNMIIHGDNLEALKALLPEYEGKVDCIYIDPPYNTGNEGWVYNDNVNDPRIRKWLGEVVGKEGEDFSRHDKWLCMMYPRLQLLKKLLSQSGAIFISIDDNEYAYLKLVCDEIFGSSNFQSDVIWQKRYTRSNNTVDFTNVTEHILVYSQSSEFVVNLLPRNEQTDRGYTNPDNDPKGPWTTSSFVNPATKEARPGLVYEIEAPDGRRVAHPTHAWKQSKENCEKYQAEGRFWWGLDGKAKYPRLKLYLSEARGLTPINFWSHEYAGNTDMGGNEIKEILGAKVFDYPKPSLLIKRVLEHATSKNSIVLDSFAGSGTTAQAVLQKNEEDGGSRRFILVEMNDYADSITAERSRKVIGGYGNHEKIDSGFSYYELGPVMFDADGGLNADVSEAEIRRYIWYSETKTPYTDMTAEHPYLLGVLGETVYYLAYEPDGETTLGPGLLRQLPRRGTPTVIYADRCVIDDDKLNELNVVFKQIPRQIARV</sequence>
<proteinExistence type="inferred from homology"/>
<dbReference type="GO" id="GO:0032259">
    <property type="term" value="P:methylation"/>
    <property type="evidence" value="ECO:0007669"/>
    <property type="project" value="UniProtKB-KW"/>
</dbReference>
<protein>
    <submittedName>
        <fullName evidence="7">Type III restriction-modification system methylation subunit</fullName>
    </submittedName>
</protein>
<dbReference type="PRINTS" id="PR00506">
    <property type="entry name" value="D21N6MTFRASE"/>
</dbReference>
<dbReference type="Gene3D" id="3.40.50.150">
    <property type="entry name" value="Vaccinia Virus protein VP39"/>
    <property type="match status" value="1"/>
</dbReference>
<dbReference type="InterPro" id="IPR002052">
    <property type="entry name" value="DNA_methylase_N6_adenine_CS"/>
</dbReference>
<dbReference type="EMBL" id="MNLB01000008">
    <property type="protein sequence ID" value="PAC73115.1"/>
    <property type="molecule type" value="Genomic_DNA"/>
</dbReference>
<dbReference type="AlphaFoldDB" id="A0A267WKI9"/>
<dbReference type="GO" id="GO:0008170">
    <property type="term" value="F:N-methyltransferase activity"/>
    <property type="evidence" value="ECO:0007669"/>
    <property type="project" value="InterPro"/>
</dbReference>
<comment type="similarity">
    <text evidence="1">Belongs to the N(4)/N(6)-methyltransferase family.</text>
</comment>
<evidence type="ECO:0000313" key="7">
    <source>
        <dbReference type="EMBL" id="PAC73115.1"/>
    </source>
</evidence>
<evidence type="ECO:0000259" key="6">
    <source>
        <dbReference type="Pfam" id="PF01555"/>
    </source>
</evidence>
<name>A0A267WKI9_BIFPS</name>
<accession>A0A267WKI9</accession>
<dbReference type="GO" id="GO:0003677">
    <property type="term" value="F:DNA binding"/>
    <property type="evidence" value="ECO:0007669"/>
    <property type="project" value="InterPro"/>
</dbReference>
<dbReference type="Pfam" id="PF01555">
    <property type="entry name" value="N6_N4_Mtase"/>
    <property type="match status" value="1"/>
</dbReference>
<keyword evidence="3" id="KW-0808">Transferase</keyword>
<dbReference type="Proteomes" id="UP000216789">
    <property type="component" value="Unassembled WGS sequence"/>
</dbReference>
<evidence type="ECO:0000256" key="2">
    <source>
        <dbReference type="ARBA" id="ARBA00022603"/>
    </source>
</evidence>
<dbReference type="InterPro" id="IPR002295">
    <property type="entry name" value="N4/N6-MTase_EcoPI_Mod-like"/>
</dbReference>
<reference evidence="7 8" key="1">
    <citation type="journal article" date="2017" name="ISME J.">
        <title>Unveiling bifidobacterial biogeography across the mammalian branch of the tree of life.</title>
        <authorList>
            <person name="Milani C."/>
            <person name="Mangifesta M."/>
            <person name="Mancabelli L."/>
            <person name="Lugli G.A."/>
            <person name="James K."/>
            <person name="Duranti S."/>
            <person name="Turroni F."/>
            <person name="Ferrario C."/>
            <person name="Ossiprandi M.C."/>
            <person name="van Sinderen D."/>
            <person name="Ventura M."/>
        </authorList>
    </citation>
    <scope>NUCLEOTIDE SEQUENCE [LARGE SCALE GENOMIC DNA]</scope>
    <source>
        <strain evidence="7 8">1E</strain>
    </source>
</reference>
<evidence type="ECO:0000256" key="5">
    <source>
        <dbReference type="SAM" id="MobiDB-lite"/>
    </source>
</evidence>
<evidence type="ECO:0000256" key="4">
    <source>
        <dbReference type="ARBA" id="ARBA00022691"/>
    </source>
</evidence>
<feature type="region of interest" description="Disordered" evidence="5">
    <location>
        <begin position="202"/>
        <end position="226"/>
    </location>
</feature>
<dbReference type="InterPro" id="IPR002941">
    <property type="entry name" value="DNA_methylase_N4/N6"/>
</dbReference>
<evidence type="ECO:0000256" key="3">
    <source>
        <dbReference type="ARBA" id="ARBA00022679"/>
    </source>
</evidence>
<evidence type="ECO:0000256" key="1">
    <source>
        <dbReference type="ARBA" id="ARBA00006594"/>
    </source>
</evidence>
<dbReference type="RefSeq" id="WP_095279749.1">
    <property type="nucleotide sequence ID" value="NZ_MNLB01000008.1"/>
</dbReference>
<dbReference type="SUPFAM" id="SSF53335">
    <property type="entry name" value="S-adenosyl-L-methionine-dependent methyltransferases"/>
    <property type="match status" value="1"/>
</dbReference>